<dbReference type="AlphaFoldDB" id="A0A2A9E711"/>
<feature type="transmembrane region" description="Helical" evidence="1">
    <location>
        <begin position="79"/>
        <end position="101"/>
    </location>
</feature>
<evidence type="ECO:0000313" key="3">
    <source>
        <dbReference type="Proteomes" id="UP000225548"/>
    </source>
</evidence>
<evidence type="ECO:0000256" key="1">
    <source>
        <dbReference type="SAM" id="Phobius"/>
    </source>
</evidence>
<keyword evidence="3" id="KW-1185">Reference proteome</keyword>
<keyword evidence="1" id="KW-1133">Transmembrane helix</keyword>
<dbReference type="RefSeq" id="WP_245862519.1">
    <property type="nucleotide sequence ID" value="NZ_PDJG01000001.1"/>
</dbReference>
<feature type="transmembrane region" description="Helical" evidence="1">
    <location>
        <begin position="6"/>
        <end position="25"/>
    </location>
</feature>
<keyword evidence="1" id="KW-0812">Transmembrane</keyword>
<dbReference type="EMBL" id="PDJG01000001">
    <property type="protein sequence ID" value="PFG34644.1"/>
    <property type="molecule type" value="Genomic_DNA"/>
</dbReference>
<feature type="transmembrane region" description="Helical" evidence="1">
    <location>
        <begin position="219"/>
        <end position="245"/>
    </location>
</feature>
<comment type="caution">
    <text evidence="2">The sequence shown here is derived from an EMBL/GenBank/DDBJ whole genome shotgun (WGS) entry which is preliminary data.</text>
</comment>
<evidence type="ECO:0000313" key="2">
    <source>
        <dbReference type="EMBL" id="PFG34644.1"/>
    </source>
</evidence>
<dbReference type="Proteomes" id="UP000225548">
    <property type="component" value="Unassembled WGS sequence"/>
</dbReference>
<feature type="transmembrane region" description="Helical" evidence="1">
    <location>
        <begin position="37"/>
        <end position="59"/>
    </location>
</feature>
<name>A0A2A9E711_9MICO</name>
<feature type="transmembrane region" description="Helical" evidence="1">
    <location>
        <begin position="173"/>
        <end position="198"/>
    </location>
</feature>
<proteinExistence type="predicted"/>
<organism evidence="2 3">
    <name type="scientific">Sanguibacter antarcticus</name>
    <dbReference type="NCBI Taxonomy" id="372484"/>
    <lineage>
        <taxon>Bacteria</taxon>
        <taxon>Bacillati</taxon>
        <taxon>Actinomycetota</taxon>
        <taxon>Actinomycetes</taxon>
        <taxon>Micrococcales</taxon>
        <taxon>Sanguibacteraceae</taxon>
        <taxon>Sanguibacter</taxon>
    </lineage>
</organism>
<protein>
    <submittedName>
        <fullName evidence="2">Uncharacterized protein</fullName>
    </submittedName>
</protein>
<feature type="transmembrane region" description="Helical" evidence="1">
    <location>
        <begin position="265"/>
        <end position="287"/>
    </location>
</feature>
<feature type="transmembrane region" description="Helical" evidence="1">
    <location>
        <begin position="122"/>
        <end position="144"/>
    </location>
</feature>
<reference evidence="2 3" key="1">
    <citation type="submission" date="2017-10" db="EMBL/GenBank/DDBJ databases">
        <title>Sequencing the genomes of 1000 actinobacteria strains.</title>
        <authorList>
            <person name="Klenk H.-P."/>
        </authorList>
    </citation>
    <scope>NUCLEOTIDE SEQUENCE [LARGE SCALE GENOMIC DNA]</scope>
    <source>
        <strain evidence="2 3">DSM 18966</strain>
    </source>
</reference>
<sequence>MTQVYLLVFGSFGAGIVLASVWRLTRGRASALPAGPASRLTLTAGLIVLLGDLATRAMAATPLMPFDVPSALSWWYLDYRFTVPVVAGVLAVTLLALPVHARRGRCTAELTRRSLVSFARPWWFVPLGALLALVVLVTIVAGAASQPDSSTGRYMSYEVDVGGYTMGTNIYGWFYSVPAIVSVGVLLVVATVGMSFVARPALAEDRQADIRVRTARTRNIVAATTGVLLLLLGDICGSLAGTASLRSTFATSEGPVSFWTTFSALGPALIAASTLCTALGVALWAAVTLSGVPGRRRAPVTVGS</sequence>
<accession>A0A2A9E711</accession>
<gene>
    <name evidence="2" type="ORF">ATL42_2561</name>
</gene>
<keyword evidence="1" id="KW-0472">Membrane</keyword>